<evidence type="ECO:0000313" key="1">
    <source>
        <dbReference type="EMBL" id="KAI3685686.1"/>
    </source>
</evidence>
<keyword evidence="2" id="KW-1185">Reference proteome</keyword>
<sequence length="120" mass="13785">MSADDSKSVVMKGVTHGACDYLIKPVCIETLHNIWQHVVRRRKHEWKDFEPLISADDADHQPPKPYEDLDVFSSANEGHNWKNAKRRKDDKEDPRNQTGLLLILRRSLVSFGPSSYINSS</sequence>
<dbReference type="EMBL" id="CM042058">
    <property type="protein sequence ID" value="KAI3685686.1"/>
    <property type="molecule type" value="Genomic_DNA"/>
</dbReference>
<name>A0ACB8YJP3_ARCLA</name>
<accession>A0ACB8YJP3</accession>
<proteinExistence type="predicted"/>
<dbReference type="Proteomes" id="UP001055879">
    <property type="component" value="Linkage Group LG12"/>
</dbReference>
<comment type="caution">
    <text evidence="1">The sequence shown here is derived from an EMBL/GenBank/DDBJ whole genome shotgun (WGS) entry which is preliminary data.</text>
</comment>
<reference evidence="2" key="1">
    <citation type="journal article" date="2022" name="Mol. Ecol. Resour.">
        <title>The genomes of chicory, endive, great burdock and yacon provide insights into Asteraceae palaeo-polyploidization history and plant inulin production.</title>
        <authorList>
            <person name="Fan W."/>
            <person name="Wang S."/>
            <person name="Wang H."/>
            <person name="Wang A."/>
            <person name="Jiang F."/>
            <person name="Liu H."/>
            <person name="Zhao H."/>
            <person name="Xu D."/>
            <person name="Zhang Y."/>
        </authorList>
    </citation>
    <scope>NUCLEOTIDE SEQUENCE [LARGE SCALE GENOMIC DNA]</scope>
    <source>
        <strain evidence="2">cv. Niubang</strain>
    </source>
</reference>
<protein>
    <submittedName>
        <fullName evidence="1">Uncharacterized protein</fullName>
    </submittedName>
</protein>
<evidence type="ECO:0000313" key="2">
    <source>
        <dbReference type="Proteomes" id="UP001055879"/>
    </source>
</evidence>
<reference evidence="1 2" key="2">
    <citation type="journal article" date="2022" name="Mol. Ecol. Resour.">
        <title>The genomes of chicory, endive, great burdock and yacon provide insights into Asteraceae paleo-polyploidization history and plant inulin production.</title>
        <authorList>
            <person name="Fan W."/>
            <person name="Wang S."/>
            <person name="Wang H."/>
            <person name="Wang A."/>
            <person name="Jiang F."/>
            <person name="Liu H."/>
            <person name="Zhao H."/>
            <person name="Xu D."/>
            <person name="Zhang Y."/>
        </authorList>
    </citation>
    <scope>NUCLEOTIDE SEQUENCE [LARGE SCALE GENOMIC DNA]</scope>
    <source>
        <strain evidence="2">cv. Niubang</strain>
    </source>
</reference>
<organism evidence="1 2">
    <name type="scientific">Arctium lappa</name>
    <name type="common">Greater burdock</name>
    <name type="synonym">Lappa major</name>
    <dbReference type="NCBI Taxonomy" id="4217"/>
    <lineage>
        <taxon>Eukaryota</taxon>
        <taxon>Viridiplantae</taxon>
        <taxon>Streptophyta</taxon>
        <taxon>Embryophyta</taxon>
        <taxon>Tracheophyta</taxon>
        <taxon>Spermatophyta</taxon>
        <taxon>Magnoliopsida</taxon>
        <taxon>eudicotyledons</taxon>
        <taxon>Gunneridae</taxon>
        <taxon>Pentapetalae</taxon>
        <taxon>asterids</taxon>
        <taxon>campanulids</taxon>
        <taxon>Asterales</taxon>
        <taxon>Asteraceae</taxon>
        <taxon>Carduoideae</taxon>
        <taxon>Cardueae</taxon>
        <taxon>Arctiinae</taxon>
        <taxon>Arctium</taxon>
    </lineage>
</organism>
<gene>
    <name evidence="1" type="ORF">L6452_34942</name>
</gene>